<keyword evidence="1" id="KW-1133">Transmembrane helix</keyword>
<evidence type="ECO:0000313" key="3">
    <source>
        <dbReference type="EMBL" id="GFO26253.1"/>
    </source>
</evidence>
<sequence>MGEAVAYLEGYFSFKREVRGSNFSQVNFFAPCEESNSKLPHNAGCQVQSGPYSWFPDACTKRGTHFTFNDKNRMYPVLFTNQKPSNDTVAFSVSMNQQRCAHLKCGMFLEAKSGQRVKSLTKWSATRIILSPFSTTPARPTPVKKEWPPISFLNVVFHYSTPGKIYANVILEYGIGVGLSSQASVCGDRDVVRKFKSAQFLSLLHTTRTRRLRVSQYFDPFWLSRVRADILSCTNVNNASSFVKVRIKNIPKGNGTKEEVDRFYSHVISETFKHLRAILANKGYKFRGNIGHLLGLVGPQAYNVTRPQDTYFGLYKTGSGGHVPVGYECPQHLQLKKESGEYLCVGCGKGWYVRRENSGQTFACYPCGPGFYTDLETATECFPCPVKYSTAPWDAAGVDDCFQISIPNSDRKRWLLAGFLMPPVYIGIIAIVVAWASK</sequence>
<evidence type="ECO:0000259" key="2">
    <source>
        <dbReference type="Pfam" id="PF07699"/>
    </source>
</evidence>
<keyword evidence="4" id="KW-1185">Reference proteome</keyword>
<dbReference type="Proteomes" id="UP000735302">
    <property type="component" value="Unassembled WGS sequence"/>
</dbReference>
<keyword evidence="1" id="KW-0472">Membrane</keyword>
<dbReference type="InterPro" id="IPR009030">
    <property type="entry name" value="Growth_fac_rcpt_cys_sf"/>
</dbReference>
<dbReference type="AlphaFoldDB" id="A0AAV4C4C0"/>
<dbReference type="SUPFAM" id="SSF57184">
    <property type="entry name" value="Growth factor receptor domain"/>
    <property type="match status" value="1"/>
</dbReference>
<dbReference type="InterPro" id="IPR011641">
    <property type="entry name" value="Tyr-kin_ephrin_A/B_rcpt-like"/>
</dbReference>
<feature type="domain" description="Tyrosine-protein kinase ephrin type A/B receptor-like" evidence="2">
    <location>
        <begin position="361"/>
        <end position="401"/>
    </location>
</feature>
<proteinExistence type="predicted"/>
<accession>A0AAV4C4C0</accession>
<evidence type="ECO:0000256" key="1">
    <source>
        <dbReference type="SAM" id="Phobius"/>
    </source>
</evidence>
<comment type="caution">
    <text evidence="3">The sequence shown here is derived from an EMBL/GenBank/DDBJ whole genome shotgun (WGS) entry which is preliminary data.</text>
</comment>
<dbReference type="Pfam" id="PF07699">
    <property type="entry name" value="Ephrin_rec_like"/>
    <property type="match status" value="1"/>
</dbReference>
<name>A0AAV4C4C0_9GAST</name>
<protein>
    <recommendedName>
        <fullName evidence="2">Tyrosine-protein kinase ephrin type A/B receptor-like domain-containing protein</fullName>
    </recommendedName>
</protein>
<feature type="transmembrane region" description="Helical" evidence="1">
    <location>
        <begin position="414"/>
        <end position="436"/>
    </location>
</feature>
<organism evidence="3 4">
    <name type="scientific">Plakobranchus ocellatus</name>
    <dbReference type="NCBI Taxonomy" id="259542"/>
    <lineage>
        <taxon>Eukaryota</taxon>
        <taxon>Metazoa</taxon>
        <taxon>Spiralia</taxon>
        <taxon>Lophotrochozoa</taxon>
        <taxon>Mollusca</taxon>
        <taxon>Gastropoda</taxon>
        <taxon>Heterobranchia</taxon>
        <taxon>Euthyneura</taxon>
        <taxon>Panpulmonata</taxon>
        <taxon>Sacoglossa</taxon>
        <taxon>Placobranchoidea</taxon>
        <taxon>Plakobranchidae</taxon>
        <taxon>Plakobranchus</taxon>
    </lineage>
</organism>
<gene>
    <name evidence="3" type="ORF">PoB_005275800</name>
</gene>
<dbReference type="SMART" id="SM01411">
    <property type="entry name" value="Ephrin_rec_like"/>
    <property type="match status" value="1"/>
</dbReference>
<reference evidence="3 4" key="1">
    <citation type="journal article" date="2021" name="Elife">
        <title>Chloroplast acquisition without the gene transfer in kleptoplastic sea slugs, Plakobranchus ocellatus.</title>
        <authorList>
            <person name="Maeda T."/>
            <person name="Takahashi S."/>
            <person name="Yoshida T."/>
            <person name="Shimamura S."/>
            <person name="Takaki Y."/>
            <person name="Nagai Y."/>
            <person name="Toyoda A."/>
            <person name="Suzuki Y."/>
            <person name="Arimoto A."/>
            <person name="Ishii H."/>
            <person name="Satoh N."/>
            <person name="Nishiyama T."/>
            <person name="Hasebe M."/>
            <person name="Maruyama T."/>
            <person name="Minagawa J."/>
            <person name="Obokata J."/>
            <person name="Shigenobu S."/>
        </authorList>
    </citation>
    <scope>NUCLEOTIDE SEQUENCE [LARGE SCALE GENOMIC DNA]</scope>
</reference>
<evidence type="ECO:0000313" key="4">
    <source>
        <dbReference type="Proteomes" id="UP000735302"/>
    </source>
</evidence>
<keyword evidence="1" id="KW-0812">Transmembrane</keyword>
<dbReference type="EMBL" id="BLXT01005798">
    <property type="protein sequence ID" value="GFO26253.1"/>
    <property type="molecule type" value="Genomic_DNA"/>
</dbReference>